<dbReference type="PROSITE" id="PS50106">
    <property type="entry name" value="PDZ"/>
    <property type="match status" value="4"/>
</dbReference>
<keyword evidence="8" id="KW-1185">Reference proteome</keyword>
<feature type="domain" description="PDZ" evidence="6">
    <location>
        <begin position="12"/>
        <end position="95"/>
    </location>
</feature>
<dbReference type="InterPro" id="IPR001478">
    <property type="entry name" value="PDZ"/>
</dbReference>
<evidence type="ECO:0000256" key="3">
    <source>
        <dbReference type="ARBA" id="ARBA00022737"/>
    </source>
</evidence>
<organism evidence="7 8">
    <name type="scientific">Chironomus riparius</name>
    <dbReference type="NCBI Taxonomy" id="315576"/>
    <lineage>
        <taxon>Eukaryota</taxon>
        <taxon>Metazoa</taxon>
        <taxon>Ecdysozoa</taxon>
        <taxon>Arthropoda</taxon>
        <taxon>Hexapoda</taxon>
        <taxon>Insecta</taxon>
        <taxon>Pterygota</taxon>
        <taxon>Neoptera</taxon>
        <taxon>Endopterygota</taxon>
        <taxon>Diptera</taxon>
        <taxon>Nematocera</taxon>
        <taxon>Chironomoidea</taxon>
        <taxon>Chironomidae</taxon>
        <taxon>Chironominae</taxon>
        <taxon>Chironomus</taxon>
    </lineage>
</organism>
<evidence type="ECO:0000256" key="1">
    <source>
        <dbReference type="ARBA" id="ARBA00004370"/>
    </source>
</evidence>
<proteinExistence type="predicted"/>
<evidence type="ECO:0000256" key="4">
    <source>
        <dbReference type="ARBA" id="ARBA00023136"/>
    </source>
</evidence>
<dbReference type="SUPFAM" id="SSF50156">
    <property type="entry name" value="PDZ domain-like"/>
    <property type="match status" value="4"/>
</dbReference>
<dbReference type="EMBL" id="OU895879">
    <property type="protein sequence ID" value="CAG9808015.1"/>
    <property type="molecule type" value="Genomic_DNA"/>
</dbReference>
<feature type="compositionally biased region" description="Acidic residues" evidence="5">
    <location>
        <begin position="409"/>
        <end position="421"/>
    </location>
</feature>
<feature type="compositionally biased region" description="Basic and acidic residues" evidence="5">
    <location>
        <begin position="387"/>
        <end position="401"/>
    </location>
</feature>
<feature type="domain" description="PDZ" evidence="6">
    <location>
        <begin position="445"/>
        <end position="536"/>
    </location>
</feature>
<keyword evidence="2" id="KW-0597">Phosphoprotein</keyword>
<feature type="region of interest" description="Disordered" evidence="5">
    <location>
        <begin position="360"/>
        <end position="431"/>
    </location>
</feature>
<evidence type="ECO:0000259" key="6">
    <source>
        <dbReference type="PROSITE" id="PS50106"/>
    </source>
</evidence>
<name>A0A9N9WXR5_9DIPT</name>
<dbReference type="OrthoDB" id="6022242at2759"/>
<keyword evidence="3" id="KW-0677">Repeat</keyword>
<dbReference type="FunFam" id="2.30.42.10:FF:000070">
    <property type="entry name" value="Multiple PDZ domain protein"/>
    <property type="match status" value="1"/>
</dbReference>
<dbReference type="GO" id="GO:0016020">
    <property type="term" value="C:membrane"/>
    <property type="evidence" value="ECO:0007669"/>
    <property type="project" value="UniProtKB-SubCell"/>
</dbReference>
<gene>
    <name evidence="7" type="ORF">CHIRRI_LOCUS10861</name>
</gene>
<dbReference type="SMART" id="SM00228">
    <property type="entry name" value="PDZ"/>
    <property type="match status" value="4"/>
</dbReference>
<dbReference type="InterPro" id="IPR051342">
    <property type="entry name" value="PDZ_scaffold"/>
</dbReference>
<protein>
    <recommendedName>
        <fullName evidence="6">PDZ domain-containing protein</fullName>
    </recommendedName>
</protein>
<evidence type="ECO:0000313" key="7">
    <source>
        <dbReference type="EMBL" id="CAG9808015.1"/>
    </source>
</evidence>
<evidence type="ECO:0000256" key="5">
    <source>
        <dbReference type="SAM" id="MobiDB-lite"/>
    </source>
</evidence>
<dbReference type="InterPro" id="IPR036034">
    <property type="entry name" value="PDZ_sf"/>
</dbReference>
<sequence length="715" mass="78019">MVLSSEWSQVEVIDLINDGTNLSGLGFILVGGRSTGVVIKALIPGGIAERDGRLQCGDHVLQIGDVNLRGFSSEQVATVLRGSQQNGSIRLIVARPIEPTSPDYQMISSTAPIIPTKMLTGDPEELDKTLQSAGYIATNASTSTMTNASSFYNPQINITTSNPVSTIDECDIEQFSTHIEVVTVSTNENNILVSPTSISQSQLMTQYLDTPETETYDVELRKNVYGLGITVAGYVCEEEDLSGIFVKSIIEGSAAELSGKIQINDRIIAVDGRSLSGESNHQAVEVLRNTDIAVKLTLERFLRGRKYEHLQVALVDGIKEDRSSQKSLPASPSVTTLSICQARSDADSIVTECGECEIEPELEYSSGDSNSVVENGNDYDIEDERESSDTKVDEVENDINHHYGICDNGENEDDEERSDDETPVKSPSLDSMARDWQDQINIDYKIVVAEVNKLSGLGISLEGTVEIQAMGVELRPHHYIRSILIDGPVGKDGRLRTGDELLQINEHKLQGLRHTDVVKVIKNLPEKVKIVCARGKHEREVINTSQNPEAFETRNILAFGLQSLFMPGSLNTKALSESSLYTSSTATITDQQKFRSMENVSGLALWTEDITYVSLEKTEKGFGFSILDYQDPLDTDATVIVVRGLIPGGAAESANVIFPGDRIISVNEHNLRNVTLDEAVQVLKSIPLGYAQIGLCRPLSTSDNNLSSNSNTPTT</sequence>
<feature type="domain" description="PDZ" evidence="6">
    <location>
        <begin position="217"/>
        <end position="302"/>
    </location>
</feature>
<dbReference type="PANTHER" id="PTHR19964:SF20">
    <property type="entry name" value="PATJ HOMOLOG-LIKE PROTEIN"/>
    <property type="match status" value="1"/>
</dbReference>
<feature type="domain" description="PDZ" evidence="6">
    <location>
        <begin position="612"/>
        <end position="685"/>
    </location>
</feature>
<accession>A0A9N9WXR5</accession>
<keyword evidence="4" id="KW-0472">Membrane</keyword>
<feature type="compositionally biased region" description="Acidic residues" evidence="5">
    <location>
        <begin position="377"/>
        <end position="386"/>
    </location>
</feature>
<dbReference type="CDD" id="cd06791">
    <property type="entry name" value="PDZ3_MUPP1-like"/>
    <property type="match status" value="1"/>
</dbReference>
<dbReference type="Pfam" id="PF00595">
    <property type="entry name" value="PDZ"/>
    <property type="match status" value="4"/>
</dbReference>
<reference evidence="7" key="2">
    <citation type="submission" date="2022-10" db="EMBL/GenBank/DDBJ databases">
        <authorList>
            <consortium name="ENA_rothamsted_submissions"/>
            <consortium name="culmorum"/>
            <person name="King R."/>
        </authorList>
    </citation>
    <scope>NUCLEOTIDE SEQUENCE</scope>
</reference>
<dbReference type="CDD" id="cd06669">
    <property type="entry name" value="PDZ5_MUPP1-like"/>
    <property type="match status" value="1"/>
</dbReference>
<dbReference type="Proteomes" id="UP001153620">
    <property type="component" value="Chromosome 3"/>
</dbReference>
<dbReference type="AlphaFoldDB" id="A0A9N9WXR5"/>
<dbReference type="CDD" id="cd06667">
    <property type="entry name" value="PDZ2_MUPP1-like"/>
    <property type="match status" value="1"/>
</dbReference>
<reference evidence="7" key="1">
    <citation type="submission" date="2022-01" db="EMBL/GenBank/DDBJ databases">
        <authorList>
            <person name="King R."/>
        </authorList>
    </citation>
    <scope>NUCLEOTIDE SEQUENCE</scope>
</reference>
<dbReference type="PANTHER" id="PTHR19964">
    <property type="entry name" value="MULTIPLE PDZ DOMAIN PROTEIN"/>
    <property type="match status" value="1"/>
</dbReference>
<comment type="subcellular location">
    <subcellularLocation>
        <location evidence="1">Membrane</location>
    </subcellularLocation>
</comment>
<evidence type="ECO:0000313" key="8">
    <source>
        <dbReference type="Proteomes" id="UP001153620"/>
    </source>
</evidence>
<dbReference type="Gene3D" id="2.30.42.10">
    <property type="match status" value="4"/>
</dbReference>
<evidence type="ECO:0000256" key="2">
    <source>
        <dbReference type="ARBA" id="ARBA00022553"/>
    </source>
</evidence>